<evidence type="ECO:0000313" key="2">
    <source>
        <dbReference type="EMBL" id="CCJ74519.1"/>
    </source>
</evidence>
<dbReference type="AlphaFoldDB" id="K8AFG0"/>
<protein>
    <submittedName>
        <fullName evidence="2">Uncharacterized protein</fullName>
    </submittedName>
</protein>
<reference evidence="2" key="1">
    <citation type="submission" date="2012-07" db="EMBL/GenBank/DDBJ databases">
        <authorList>
            <person name="Cummings C."/>
        </authorList>
    </citation>
    <scope>NUCLEOTIDE SEQUENCE</scope>
    <source>
        <strain evidence="2">1330</strain>
    </source>
</reference>
<organism evidence="2 3">
    <name type="scientific">Cronobacter condimenti 1330</name>
    <dbReference type="NCBI Taxonomy" id="1073999"/>
    <lineage>
        <taxon>Bacteria</taxon>
        <taxon>Pseudomonadati</taxon>
        <taxon>Pseudomonadota</taxon>
        <taxon>Gammaproteobacteria</taxon>
        <taxon>Enterobacterales</taxon>
        <taxon>Enterobacteriaceae</taxon>
        <taxon>Cronobacter</taxon>
    </lineage>
</organism>
<accession>K8AFG0</accession>
<dbReference type="EMBL" id="CAKW01000138">
    <property type="protein sequence ID" value="CCJ74519.1"/>
    <property type="molecule type" value="Genomic_DNA"/>
</dbReference>
<gene>
    <name evidence="2" type="ORF">BN137_3917</name>
</gene>
<comment type="caution">
    <text evidence="2">The sequence shown here is derived from an EMBL/GenBank/DDBJ whole genome shotgun (WGS) entry which is preliminary data.</text>
</comment>
<name>K8AFG0_9ENTR</name>
<evidence type="ECO:0000256" key="1">
    <source>
        <dbReference type="SAM" id="MobiDB-lite"/>
    </source>
</evidence>
<feature type="region of interest" description="Disordered" evidence="1">
    <location>
        <begin position="29"/>
        <end position="49"/>
    </location>
</feature>
<proteinExistence type="predicted"/>
<evidence type="ECO:0000313" key="3">
    <source>
        <dbReference type="Proteomes" id="UP000009340"/>
    </source>
</evidence>
<sequence>MSKQKESCRDESRGFFYYEQLIIDGAGKPAANAKKLPPPADTSGIVNFS</sequence>
<dbReference type="Proteomes" id="UP000009340">
    <property type="component" value="Unassembled WGS sequence"/>
</dbReference>